<evidence type="ECO:0000256" key="5">
    <source>
        <dbReference type="ARBA" id="ARBA00022840"/>
    </source>
</evidence>
<evidence type="ECO:0000256" key="2">
    <source>
        <dbReference type="ARBA" id="ARBA00009670"/>
    </source>
</evidence>
<dbReference type="InterPro" id="IPR004147">
    <property type="entry name" value="ABC1_dom"/>
</dbReference>
<keyword evidence="8" id="KW-1185">Reference proteome</keyword>
<feature type="domain" description="ABC1 atypical kinase-like" evidence="7">
    <location>
        <begin position="306"/>
        <end position="546"/>
    </location>
</feature>
<evidence type="ECO:0000313" key="8">
    <source>
        <dbReference type="Proteomes" id="UP000322000"/>
    </source>
</evidence>
<accession>A0A7E5W7P9</accession>
<evidence type="ECO:0000256" key="4">
    <source>
        <dbReference type="ARBA" id="ARBA00022741"/>
    </source>
</evidence>
<sequence>MSHINDLIGVLRGLRLVVEAGTKAQQEMSSVVWNNSSLKPLLTNCPTNTISFNPNPNTTKELVDRALVVAHGFRQFAFLHIPNITTSVVQPQMDQQMKDEIEELNKEFNRTFESLKKVQVETPALYDQPVLSKVEAVAPLEELQAAHTTQSIPTRIPTPQSIRAEQIVQAVFSPEPTDSKLLSTPPTTSTASKAKPVAKKKIKVALSENSKARVVPSSRIGRMISFGSLAAGLGVGTVAQYARNTFQSVTGHVDETTNAFLSPANAERIVDTLCKVRGAALKLGQLLSLQDDAMISPELQRIFQRVRQSADFMPSWQVEKVMTSQLGPEWRTRVASFEDKPFAAASIGQVHLAILHDGTEVAMKVQYPGVAQGINSDIDNLVGVMKVWNMFPKGMFIDNVVEVAKKELAWEVDYLREAECTRKFKKLLEPYPEYFVPEVIDELSSAEILTTELIDGMPLDKLFDAEYSVRVDIAHKIMQLVLREMFVLRCMQTDPNWANFFYNPTTKQVILLDFGATREYSKEFMDQYIEIIHAASRGDRDAILRMSREMKFLTGYESKVMEETHVDMVMIMGEVFTSAGSGEFDFGTQQTTRRIQALVPTVLTQRLCPPPEEIYSLHRKLSGVFLLCSKLRVSMNCRNMFHEIYDQYKANSTR</sequence>
<organism evidence="8 9">
    <name type="scientific">Trichoplusia ni</name>
    <name type="common">Cabbage looper</name>
    <dbReference type="NCBI Taxonomy" id="7111"/>
    <lineage>
        <taxon>Eukaryota</taxon>
        <taxon>Metazoa</taxon>
        <taxon>Ecdysozoa</taxon>
        <taxon>Arthropoda</taxon>
        <taxon>Hexapoda</taxon>
        <taxon>Insecta</taxon>
        <taxon>Pterygota</taxon>
        <taxon>Neoptera</taxon>
        <taxon>Endopterygota</taxon>
        <taxon>Lepidoptera</taxon>
        <taxon>Glossata</taxon>
        <taxon>Ditrysia</taxon>
        <taxon>Noctuoidea</taxon>
        <taxon>Noctuidae</taxon>
        <taxon>Plusiinae</taxon>
        <taxon>Trichoplusia</taxon>
    </lineage>
</organism>
<dbReference type="KEGG" id="tnl:113500061"/>
<comment type="similarity">
    <text evidence="2">Belongs to the protein kinase superfamily. ADCK protein kinase family.</text>
</comment>
<evidence type="ECO:0000256" key="6">
    <source>
        <dbReference type="SAM" id="MobiDB-lite"/>
    </source>
</evidence>
<dbReference type="GO" id="GO:0005524">
    <property type="term" value="F:ATP binding"/>
    <property type="evidence" value="ECO:0007669"/>
    <property type="project" value="UniProtKB-KW"/>
</dbReference>
<dbReference type="FunCoup" id="A0A7E5W7P9">
    <property type="interactions" value="1055"/>
</dbReference>
<dbReference type="RefSeq" id="XP_026736527.1">
    <property type="nucleotide sequence ID" value="XM_026880726.1"/>
</dbReference>
<dbReference type="InterPro" id="IPR011009">
    <property type="entry name" value="Kinase-like_dom_sf"/>
</dbReference>
<dbReference type="Proteomes" id="UP000322000">
    <property type="component" value="Chromosome 1"/>
</dbReference>
<dbReference type="PANTHER" id="PTHR43851">
    <property type="match status" value="1"/>
</dbReference>
<reference evidence="9" key="1">
    <citation type="submission" date="2025-08" db="UniProtKB">
        <authorList>
            <consortium name="RefSeq"/>
        </authorList>
    </citation>
    <scope>IDENTIFICATION</scope>
</reference>
<dbReference type="AlphaFoldDB" id="A0A7E5W7P9"/>
<dbReference type="GeneID" id="113500061"/>
<name>A0A7E5W7P9_TRINI</name>
<keyword evidence="4" id="KW-0547">Nucleotide-binding</keyword>
<keyword evidence="3" id="KW-0808">Transferase</keyword>
<gene>
    <name evidence="9" type="primary">LOC113500061</name>
</gene>
<dbReference type="InterPro" id="IPR051409">
    <property type="entry name" value="Atypical_kinase_ADCK"/>
</dbReference>
<evidence type="ECO:0000256" key="3">
    <source>
        <dbReference type="ARBA" id="ARBA00022679"/>
    </source>
</evidence>
<proteinExistence type="inferred from homology"/>
<comment type="pathway">
    <text evidence="1">Cofactor biosynthesis; ubiquinone biosynthesis.</text>
</comment>
<dbReference type="Pfam" id="PF03109">
    <property type="entry name" value="ABC1"/>
    <property type="match status" value="1"/>
</dbReference>
<dbReference type="CDD" id="cd13970">
    <property type="entry name" value="ABC1_ADCK3"/>
    <property type="match status" value="1"/>
</dbReference>
<keyword evidence="5" id="KW-0067">ATP-binding</keyword>
<evidence type="ECO:0000256" key="1">
    <source>
        <dbReference type="ARBA" id="ARBA00004749"/>
    </source>
</evidence>
<dbReference type="GO" id="GO:0006744">
    <property type="term" value="P:ubiquinone biosynthetic process"/>
    <property type="evidence" value="ECO:0007669"/>
    <property type="project" value="TreeGrafter"/>
</dbReference>
<dbReference type="SUPFAM" id="SSF56112">
    <property type="entry name" value="Protein kinase-like (PK-like)"/>
    <property type="match status" value="1"/>
</dbReference>
<dbReference type="InterPro" id="IPR034646">
    <property type="entry name" value="ADCK3_dom"/>
</dbReference>
<feature type="compositionally biased region" description="Low complexity" evidence="6">
    <location>
        <begin position="179"/>
        <end position="195"/>
    </location>
</feature>
<dbReference type="GO" id="GO:0016740">
    <property type="term" value="F:transferase activity"/>
    <property type="evidence" value="ECO:0007669"/>
    <property type="project" value="UniProtKB-KW"/>
</dbReference>
<evidence type="ECO:0000259" key="7">
    <source>
        <dbReference type="Pfam" id="PF03109"/>
    </source>
</evidence>
<dbReference type="OrthoDB" id="201153at2759"/>
<feature type="region of interest" description="Disordered" evidence="6">
    <location>
        <begin position="176"/>
        <end position="195"/>
    </location>
</feature>
<dbReference type="PANTHER" id="PTHR43851:SF3">
    <property type="entry name" value="COENZYME Q8"/>
    <property type="match status" value="1"/>
</dbReference>
<dbReference type="InParanoid" id="A0A7E5W7P9"/>
<protein>
    <submittedName>
        <fullName evidence="9">Atypical kinase COQ8B, mitochondrial-like</fullName>
    </submittedName>
</protein>
<evidence type="ECO:0000313" key="9">
    <source>
        <dbReference type="RefSeq" id="XP_026736527.1"/>
    </source>
</evidence>